<gene>
    <name evidence="1" type="ORF">AC625_24465</name>
</gene>
<dbReference type="PATRIC" id="fig|1679170.3.peg.5492"/>
<comment type="caution">
    <text evidence="1">The sequence shown here is derived from an EMBL/GenBank/DDBJ whole genome shotgun (WGS) entry which is preliminary data.</text>
</comment>
<organism evidence="1 2">
    <name type="scientific">Peribacillus loiseleuriae</name>
    <dbReference type="NCBI Taxonomy" id="1679170"/>
    <lineage>
        <taxon>Bacteria</taxon>
        <taxon>Bacillati</taxon>
        <taxon>Bacillota</taxon>
        <taxon>Bacilli</taxon>
        <taxon>Bacillales</taxon>
        <taxon>Bacillaceae</taxon>
        <taxon>Peribacillus</taxon>
    </lineage>
</organism>
<dbReference type="Proteomes" id="UP000037146">
    <property type="component" value="Unassembled WGS sequence"/>
</dbReference>
<dbReference type="EMBL" id="LFZW01000002">
    <property type="protein sequence ID" value="KMY42802.1"/>
    <property type="molecule type" value="Genomic_DNA"/>
</dbReference>
<evidence type="ECO:0000313" key="1">
    <source>
        <dbReference type="EMBL" id="KMY42802.1"/>
    </source>
</evidence>
<name>A0A0K9G985_9BACI</name>
<protein>
    <submittedName>
        <fullName evidence="1">Uncharacterized protein</fullName>
    </submittedName>
</protein>
<sequence length="107" mass="12797">MFEINKMTRICMNQSSKMYFDQECHFYVEICFLLIIEYVSAFCYSDNRLDGMRGCHSIWRRWGRYQGEVEEISCFICIKLAFLCSLEASLEAENVDVTMLYKIMHKQ</sequence>
<proteinExistence type="predicted"/>
<reference evidence="2" key="1">
    <citation type="submission" date="2015-07" db="EMBL/GenBank/DDBJ databases">
        <title>Genome sequencing project for genomic taxonomy and phylogenomics of Bacillus-like bacteria.</title>
        <authorList>
            <person name="Liu B."/>
            <person name="Wang J."/>
            <person name="Zhu Y."/>
            <person name="Liu G."/>
            <person name="Chen Q."/>
            <person name="Chen Z."/>
            <person name="Lan J."/>
            <person name="Che J."/>
            <person name="Ge C."/>
            <person name="Shi H."/>
            <person name="Pan Z."/>
            <person name="Liu X."/>
        </authorList>
    </citation>
    <scope>NUCLEOTIDE SEQUENCE [LARGE SCALE GENOMIC DNA]</scope>
    <source>
        <strain evidence="2">FJAT-27997</strain>
    </source>
</reference>
<dbReference type="AlphaFoldDB" id="A0A0K9G985"/>
<evidence type="ECO:0000313" key="2">
    <source>
        <dbReference type="Proteomes" id="UP000037146"/>
    </source>
</evidence>
<accession>A0A0K9G985</accession>
<keyword evidence="2" id="KW-1185">Reference proteome</keyword>